<dbReference type="EC" id="1.17.4.1" evidence="1"/>
<dbReference type="AlphaFoldDB" id="E6QSP5"/>
<sequence length="26" mass="2904">MGLGNFRDRKIFTAHGQVFGYVGYAV</sequence>
<gene>
    <name evidence="1" type="ORF">CARN7_1035</name>
</gene>
<name>E6QSP5_9ZZZZ</name>
<organism evidence="1">
    <name type="scientific">mine drainage metagenome</name>
    <dbReference type="NCBI Taxonomy" id="410659"/>
    <lineage>
        <taxon>unclassified sequences</taxon>
        <taxon>metagenomes</taxon>
        <taxon>ecological metagenomes</taxon>
    </lineage>
</organism>
<evidence type="ECO:0000313" key="1">
    <source>
        <dbReference type="EMBL" id="CBI10267.1"/>
    </source>
</evidence>
<reference evidence="1" key="1">
    <citation type="submission" date="2009-10" db="EMBL/GenBank/DDBJ databases">
        <title>Diversity of trophic interactions inside an arsenic-rich microbial ecosystem.</title>
        <authorList>
            <person name="Bertin P.N."/>
            <person name="Heinrich-Salmeron A."/>
            <person name="Pelletier E."/>
            <person name="Goulhen-Chollet F."/>
            <person name="Arsene-Ploetze F."/>
            <person name="Gallien S."/>
            <person name="Calteau A."/>
            <person name="Vallenet D."/>
            <person name="Casiot C."/>
            <person name="Chane-Woon-Ming B."/>
            <person name="Giloteaux L."/>
            <person name="Barakat M."/>
            <person name="Bonnefoy V."/>
            <person name="Bruneel O."/>
            <person name="Chandler M."/>
            <person name="Cleiss J."/>
            <person name="Duran R."/>
            <person name="Elbaz-Poulichet F."/>
            <person name="Fonknechten N."/>
            <person name="Lauga B."/>
            <person name="Mornico D."/>
            <person name="Ortet P."/>
            <person name="Schaeffer C."/>
            <person name="Siguier P."/>
            <person name="Alexander Thil Smith A."/>
            <person name="Van Dorsselaer A."/>
            <person name="Weissenbach J."/>
            <person name="Medigue C."/>
            <person name="Le Paslier D."/>
        </authorList>
    </citation>
    <scope>NUCLEOTIDE SEQUENCE</scope>
</reference>
<proteinExistence type="predicted"/>
<comment type="caution">
    <text evidence="1">The sequence shown here is derived from an EMBL/GenBank/DDBJ whole genome shotgun (WGS) entry which is preliminary data.</text>
</comment>
<accession>E6QSP5</accession>
<protein>
    <submittedName>
        <fullName evidence="1">Putative Ribonucleoside-diphosphate reductase (Ribonucleoside diphosphate reductase, alpha subunit) (Ribonucleotide reductase large subunit)</fullName>
        <ecNumber evidence="1">1.17.4.1</ecNumber>
    </submittedName>
</protein>
<keyword evidence="1" id="KW-0560">Oxidoreductase</keyword>
<dbReference type="EMBL" id="CABR01000077">
    <property type="protein sequence ID" value="CBI10267.1"/>
    <property type="molecule type" value="Genomic_DNA"/>
</dbReference>
<dbReference type="GO" id="GO:0004748">
    <property type="term" value="F:ribonucleoside-diphosphate reductase activity, thioredoxin disulfide as acceptor"/>
    <property type="evidence" value="ECO:0007669"/>
    <property type="project" value="UniProtKB-EC"/>
</dbReference>